<reference evidence="1" key="1">
    <citation type="submission" date="2022-04" db="EMBL/GenBank/DDBJ databases">
        <title>Genome of the entomopathogenic fungus Entomophthora muscae.</title>
        <authorList>
            <person name="Elya C."/>
            <person name="Lovett B.R."/>
            <person name="Lee E."/>
            <person name="Macias A.M."/>
            <person name="Hajek A.E."/>
            <person name="De Bivort B.L."/>
            <person name="Kasson M.T."/>
            <person name="De Fine Licht H.H."/>
            <person name="Stajich J.E."/>
        </authorList>
    </citation>
    <scope>NUCLEOTIDE SEQUENCE</scope>
    <source>
        <strain evidence="1">Berkeley</strain>
    </source>
</reference>
<sequence>MEFIVYPGLVFAAATAYKGYKLLEVPKELHDVPGVSIYGMLMSLISGEPFDKQFDRLIRPALRKNRMARVWMRGQWDLIITDAKLGREILANSDIFSKAPVGGDQQLNQLLARKMFGTSNIVSSDDEDWRRHRKVANPAFKKQWQTSLFGDCMLDLFSNVDNNGTVPINIHDQFQRLTLDALGKGVFSYDFEALQRGEENHYLRLYNDLNKMIFSPIYFMFPMLEKWVPSRQKGHEMKDEFRAFLGQLISDRKKEIENGSQADDLLSLMIKETLSENSCLSDEEVINDVFVFFLAGHDTTANTLTAILYYLSKHQDIQERARQEVLSIVGNNQEVVCPTIENTKAMGYINCIIKESMRIVTTASQLRRYCRENYPLGDGTVAPKGCSVIIHSWAIHHDPEIYPEPEVYNPDRFIEPHGAQAQNWMAFGSGSRMCIGLNFSLVEQRVALAMLLQKYTFTLGPNSASLPTPTISSSGLTRPVNVDVIFTPRV</sequence>
<protein>
    <submittedName>
        <fullName evidence="1">Uncharacterized protein</fullName>
    </submittedName>
</protein>
<organism evidence="1 2">
    <name type="scientific">Entomophthora muscae</name>
    <dbReference type="NCBI Taxonomy" id="34485"/>
    <lineage>
        <taxon>Eukaryota</taxon>
        <taxon>Fungi</taxon>
        <taxon>Fungi incertae sedis</taxon>
        <taxon>Zoopagomycota</taxon>
        <taxon>Entomophthoromycotina</taxon>
        <taxon>Entomophthoromycetes</taxon>
        <taxon>Entomophthorales</taxon>
        <taxon>Entomophthoraceae</taxon>
        <taxon>Entomophthora</taxon>
    </lineage>
</organism>
<evidence type="ECO:0000313" key="1">
    <source>
        <dbReference type="EMBL" id="KAJ9057104.1"/>
    </source>
</evidence>
<comment type="caution">
    <text evidence="1">The sequence shown here is derived from an EMBL/GenBank/DDBJ whole genome shotgun (WGS) entry which is preliminary data.</text>
</comment>
<proteinExistence type="predicted"/>
<keyword evidence="2" id="KW-1185">Reference proteome</keyword>
<evidence type="ECO:0000313" key="2">
    <source>
        <dbReference type="Proteomes" id="UP001165960"/>
    </source>
</evidence>
<name>A0ACC2S486_9FUNG</name>
<dbReference type="Proteomes" id="UP001165960">
    <property type="component" value="Unassembled WGS sequence"/>
</dbReference>
<dbReference type="EMBL" id="QTSX02005826">
    <property type="protein sequence ID" value="KAJ9057104.1"/>
    <property type="molecule type" value="Genomic_DNA"/>
</dbReference>
<accession>A0ACC2S486</accession>
<gene>
    <name evidence="1" type="ORF">DSO57_1025751</name>
</gene>